<protein>
    <submittedName>
        <fullName evidence="1">Uncharacterized protein</fullName>
    </submittedName>
</protein>
<evidence type="ECO:0000313" key="1">
    <source>
        <dbReference type="EMBL" id="BAT72068.1"/>
    </source>
</evidence>
<keyword evidence="2" id="KW-1185">Reference proteome</keyword>
<dbReference type="STRING" id="1298851.TST_1281"/>
<dbReference type="KEGG" id="ttk:TST_1281"/>
<dbReference type="EMBL" id="AP013035">
    <property type="protein sequence ID" value="BAT72068.1"/>
    <property type="molecule type" value="Genomic_DNA"/>
</dbReference>
<name>A0A0S3QUR1_THET7</name>
<sequence>MKSLWLGLILTVTMCVILLCNHGLCVDNLYLYGKVLSKEKSTVTVKILDTCKGTYKFKIKESKNKKINIKPGIYIFFSIDKSTCPEDLEAEDTYIIDWIEARRHVKEK</sequence>
<dbReference type="AlphaFoldDB" id="A0A0S3QUR1"/>
<organism evidence="1 2">
    <name type="scientific">Thermosulfidibacter takaii (strain DSM 17441 / JCM 13301 / NBRC 103674 / ABI70S6)</name>
    <dbReference type="NCBI Taxonomy" id="1298851"/>
    <lineage>
        <taxon>Bacteria</taxon>
        <taxon>Pseudomonadati</taxon>
        <taxon>Thermosulfidibacterota</taxon>
        <taxon>Thermosulfidibacteria</taxon>
        <taxon>Thermosulfidibacterales</taxon>
        <taxon>Thermosulfidibacteraceae</taxon>
    </lineage>
</organism>
<gene>
    <name evidence="1" type="ORF">TST_1281</name>
</gene>
<accession>A0A0S3QUR1</accession>
<proteinExistence type="predicted"/>
<dbReference type="RefSeq" id="WP_068550061.1">
    <property type="nucleotide sequence ID" value="NZ_AP013035.1"/>
</dbReference>
<reference evidence="2" key="1">
    <citation type="journal article" date="2018" name="Science">
        <title>A primordial and reversible TCA cycle in a facultatively chemolithoautotrophic thermophile.</title>
        <authorList>
            <person name="Nunoura T."/>
            <person name="Chikaraishi Y."/>
            <person name="Izaki R."/>
            <person name="Suwa T."/>
            <person name="Sato T."/>
            <person name="Harada T."/>
            <person name="Mori K."/>
            <person name="Kato Y."/>
            <person name="Miyazaki M."/>
            <person name="Shimamura S."/>
            <person name="Yanagawa K."/>
            <person name="Shuto A."/>
            <person name="Ohkouchi N."/>
            <person name="Fujita N."/>
            <person name="Takaki Y."/>
            <person name="Atomi H."/>
            <person name="Takai K."/>
        </authorList>
    </citation>
    <scope>NUCLEOTIDE SEQUENCE [LARGE SCALE GENOMIC DNA]</scope>
    <source>
        <strain evidence="2">DSM 17441 / JCM 13301 / NBRC 103674 / ABI70S6</strain>
    </source>
</reference>
<dbReference type="Proteomes" id="UP000063234">
    <property type="component" value="Chromosome"/>
</dbReference>
<evidence type="ECO:0000313" key="2">
    <source>
        <dbReference type="Proteomes" id="UP000063234"/>
    </source>
</evidence>